<dbReference type="AlphaFoldDB" id="A0A6I6EE98"/>
<evidence type="ECO:0000313" key="7">
    <source>
        <dbReference type="Proteomes" id="UP000426424"/>
    </source>
</evidence>
<reference evidence="6 7" key="1">
    <citation type="submission" date="2019-12" db="EMBL/GenBank/DDBJ databases">
        <title>The complete genome of the thermophilic, anoxygenic phototrophic gammaproteobacterium Thermochromatium tepidum.</title>
        <authorList>
            <person name="Sattley W.M."/>
            <person name="Swingley W.D."/>
            <person name="Burchell B.M."/>
            <person name="Gurbani S.A."/>
            <person name="Kujawa C.M."/>
            <person name="Nuccio D.A."/>
            <person name="Schladweiler J."/>
            <person name="Shaffer K.N."/>
            <person name="Stokes L.M."/>
            <person name="Touchman J.W."/>
            <person name="Blankenship R.E."/>
            <person name="Madigan M.T."/>
        </authorList>
    </citation>
    <scope>NUCLEOTIDE SEQUENCE [LARGE SCALE GENOMIC DNA]</scope>
    <source>
        <strain evidence="6 7">ATCC 43061</strain>
    </source>
</reference>
<sequence>MANLEQLITDLVAATDQMKLAAQGEDWDMVERLQKRRRVLIESLVERAEQEPITAADAERLRAVRRQEAHVAALAGAQRQALSTALAELQGEGPIDRLSRMQRAYRDSGHS</sequence>
<keyword evidence="3" id="KW-1005">Bacterial flagellum biogenesis</keyword>
<organism evidence="6 7">
    <name type="scientific">Thermochromatium tepidum ATCC 43061</name>
    <dbReference type="NCBI Taxonomy" id="316276"/>
    <lineage>
        <taxon>Bacteria</taxon>
        <taxon>Pseudomonadati</taxon>
        <taxon>Pseudomonadota</taxon>
        <taxon>Gammaproteobacteria</taxon>
        <taxon>Chromatiales</taxon>
        <taxon>Chromatiaceae</taxon>
        <taxon>Thermochromatium</taxon>
    </lineage>
</organism>
<keyword evidence="2" id="KW-0963">Cytoplasm</keyword>
<dbReference type="InterPro" id="IPR008622">
    <property type="entry name" value="FliT"/>
</dbReference>
<keyword evidence="7" id="KW-1185">Reference proteome</keyword>
<keyword evidence="4" id="KW-0143">Chaperone</keyword>
<evidence type="ECO:0000256" key="4">
    <source>
        <dbReference type="ARBA" id="ARBA00023186"/>
    </source>
</evidence>
<name>A0A6I6EE98_THETI</name>
<comment type="subcellular location">
    <subcellularLocation>
        <location evidence="1">Cytoplasm</location>
        <location evidence="1">Cytosol</location>
    </subcellularLocation>
</comment>
<evidence type="ECO:0000313" key="6">
    <source>
        <dbReference type="EMBL" id="QGU33596.1"/>
    </source>
</evidence>
<accession>A0A6I6EE98</accession>
<dbReference type="OrthoDB" id="5772507at2"/>
<dbReference type="RefSeq" id="WP_153975785.1">
    <property type="nucleotide sequence ID" value="NZ_CP039268.1"/>
</dbReference>
<dbReference type="KEGG" id="ttp:E6P07_11775"/>
<dbReference type="EMBL" id="CP039268">
    <property type="protein sequence ID" value="QGU33596.1"/>
    <property type="molecule type" value="Genomic_DNA"/>
</dbReference>
<protein>
    <recommendedName>
        <fullName evidence="5">Flagellar protein FliT</fullName>
    </recommendedName>
</protein>
<dbReference type="Pfam" id="PF05400">
    <property type="entry name" value="FliT"/>
    <property type="match status" value="1"/>
</dbReference>
<evidence type="ECO:0000256" key="1">
    <source>
        <dbReference type="ARBA" id="ARBA00004514"/>
    </source>
</evidence>
<evidence type="ECO:0000256" key="2">
    <source>
        <dbReference type="ARBA" id="ARBA00022490"/>
    </source>
</evidence>
<gene>
    <name evidence="6" type="ORF">E6P07_11775</name>
</gene>
<proteinExistence type="predicted"/>
<dbReference type="Proteomes" id="UP000426424">
    <property type="component" value="Chromosome"/>
</dbReference>
<dbReference type="GO" id="GO:0044781">
    <property type="term" value="P:bacterial-type flagellum organization"/>
    <property type="evidence" value="ECO:0007669"/>
    <property type="project" value="UniProtKB-KW"/>
</dbReference>
<evidence type="ECO:0000256" key="3">
    <source>
        <dbReference type="ARBA" id="ARBA00022795"/>
    </source>
</evidence>
<evidence type="ECO:0000256" key="5">
    <source>
        <dbReference type="ARBA" id="ARBA00093797"/>
    </source>
</evidence>
<dbReference type="Gene3D" id="1.20.58.380">
    <property type="entry name" value="Flagellar protein flit"/>
    <property type="match status" value="1"/>
</dbReference>